<feature type="non-terminal residue" evidence="1">
    <location>
        <position position="375"/>
    </location>
</feature>
<name>A0A0F8Y2Y0_9ZZZZ</name>
<sequence length="375" mass="40342">LRQSAKMVEVFDGLTTTTEITAVAMNAAGSAAEEVALRLESAEVAVDRFKEGWVNLAKVIGAQFLEAVTSVVDGGIEIELALQKAVTDGSFDPIFKAFNNFNDELSRFLEDVAEALPKALGQVEFDAFIDSLGELGEEIKSLFGDLDLTDPDDLAIAIQFVVDSISSLITVTQGMVEAFDPIVQGIKNSIQAFNELDDESKEGTGNILASAKLVVDAGLLIGAAILTIGQHAETMERVFSGVSGAIQLIWNTLEEKIYSVLGLMFDAIEGLNAGLAAVSWGDLSETFEENAEWARKLKEEYYAFQDAAGADALEGTKKVWSAINDEIKNAADEVEKFKDIADAEAEFGLAISISDEVGELIDWAKDPEILKLIVT</sequence>
<protein>
    <submittedName>
        <fullName evidence="1">Uncharacterized protein</fullName>
    </submittedName>
</protein>
<comment type="caution">
    <text evidence="1">The sequence shown here is derived from an EMBL/GenBank/DDBJ whole genome shotgun (WGS) entry which is preliminary data.</text>
</comment>
<gene>
    <name evidence="1" type="ORF">LCGC14_2949450</name>
</gene>
<organism evidence="1">
    <name type="scientific">marine sediment metagenome</name>
    <dbReference type="NCBI Taxonomy" id="412755"/>
    <lineage>
        <taxon>unclassified sequences</taxon>
        <taxon>metagenomes</taxon>
        <taxon>ecological metagenomes</taxon>
    </lineage>
</organism>
<dbReference type="EMBL" id="LAZR01059388">
    <property type="protein sequence ID" value="KKK67900.1"/>
    <property type="molecule type" value="Genomic_DNA"/>
</dbReference>
<evidence type="ECO:0000313" key="1">
    <source>
        <dbReference type="EMBL" id="KKK67900.1"/>
    </source>
</evidence>
<dbReference type="AlphaFoldDB" id="A0A0F8Y2Y0"/>
<accession>A0A0F8Y2Y0</accession>
<feature type="non-terminal residue" evidence="1">
    <location>
        <position position="1"/>
    </location>
</feature>
<reference evidence="1" key="1">
    <citation type="journal article" date="2015" name="Nature">
        <title>Complex archaea that bridge the gap between prokaryotes and eukaryotes.</title>
        <authorList>
            <person name="Spang A."/>
            <person name="Saw J.H."/>
            <person name="Jorgensen S.L."/>
            <person name="Zaremba-Niedzwiedzka K."/>
            <person name="Martijn J."/>
            <person name="Lind A.E."/>
            <person name="van Eijk R."/>
            <person name="Schleper C."/>
            <person name="Guy L."/>
            <person name="Ettema T.J."/>
        </authorList>
    </citation>
    <scope>NUCLEOTIDE SEQUENCE</scope>
</reference>
<proteinExistence type="predicted"/>